<dbReference type="PATRIC" id="fig|886882.15.peg.5610"/>
<dbReference type="EMBL" id="CP002214">
    <property type="protein sequence ID" value="ADO59714.1"/>
    <property type="molecule type" value="Genomic_DNA"/>
</dbReference>
<evidence type="ECO:0000313" key="2">
    <source>
        <dbReference type="Proteomes" id="UP000006868"/>
    </source>
</evidence>
<dbReference type="OrthoDB" id="10014007at2"/>
<evidence type="ECO:0000313" key="1">
    <source>
        <dbReference type="EMBL" id="ADO59714.1"/>
    </source>
</evidence>
<organism evidence="1 2">
    <name type="scientific">Paenibacillus polymyxa (strain SC2)</name>
    <name type="common">Bacillus polymyxa</name>
    <dbReference type="NCBI Taxonomy" id="886882"/>
    <lineage>
        <taxon>Bacteria</taxon>
        <taxon>Bacillati</taxon>
        <taxon>Bacillota</taxon>
        <taxon>Bacilli</taxon>
        <taxon>Bacillales</taxon>
        <taxon>Paenibacillaceae</taxon>
        <taxon>Paenibacillus</taxon>
    </lineage>
</organism>
<sequence>MSRNFPSIIAGPVKKRNACVIGKTITSAVLGYADRDDEVYLICKLNNEDRFHFEIPMGFDPEDLELDSFAHKLITEDEFNAFID</sequence>
<accession>E3EK05</accession>
<dbReference type="HOGENOM" id="CLU_2524439_0_0_9"/>
<dbReference type="RefSeq" id="WP_013386128.1">
    <property type="nucleotide sequence ID" value="NC_014628.2"/>
</dbReference>
<gene>
    <name evidence="1" type="ORF">PPSC2_26590</name>
</gene>
<dbReference type="Proteomes" id="UP000006868">
    <property type="component" value="Plasmid pSC2"/>
</dbReference>
<reference evidence="1 2" key="1">
    <citation type="journal article" date="2011" name="J. Bacteriol.">
        <title>Complete genome sequence of Paenibacillus polymyxa SC2, a strain of plant growth-promoting Rhizobacterium with broad-spectrum antimicrobial activity.</title>
        <authorList>
            <person name="Ma M."/>
            <person name="Wang C."/>
            <person name="Ding Y."/>
            <person name="Li L."/>
            <person name="Shen D."/>
            <person name="Jiang X."/>
            <person name="Guan D."/>
            <person name="Cao F."/>
            <person name="Chen H."/>
            <person name="Feng R."/>
            <person name="Wang X."/>
            <person name="Ge Y."/>
            <person name="Yao L."/>
            <person name="Bing X."/>
            <person name="Yang X."/>
            <person name="Li J."/>
            <person name="Du B."/>
        </authorList>
    </citation>
    <scope>NUCLEOTIDE SEQUENCE [LARGE SCALE GENOMIC DNA]</scope>
    <source>
        <strain evidence="1 2">SC2</strain>
        <plasmid evidence="2">pSC2</plasmid>
    </source>
</reference>
<dbReference type="KEGG" id="ppm:PPSC2_26590"/>
<name>E3EK05_PAEPS</name>
<keyword evidence="1" id="KW-0614">Plasmid</keyword>
<protein>
    <submittedName>
        <fullName evidence="1">Uncharacterized protein</fullName>
    </submittedName>
</protein>
<geneLocation type="plasmid" evidence="1 2">
    <name>pSC2</name>
</geneLocation>
<proteinExistence type="predicted"/>
<dbReference type="AlphaFoldDB" id="E3EK05"/>